<keyword evidence="2 5" id="KW-0812">Transmembrane</keyword>
<evidence type="ECO:0000256" key="2">
    <source>
        <dbReference type="ARBA" id="ARBA00022692"/>
    </source>
</evidence>
<evidence type="ECO:0000259" key="6">
    <source>
        <dbReference type="PROSITE" id="PS51469"/>
    </source>
</evidence>
<evidence type="ECO:0000313" key="7">
    <source>
        <dbReference type="EMBL" id="EGF99670.1"/>
    </source>
</evidence>
<feature type="domain" description="SUN" evidence="6">
    <location>
        <begin position="248"/>
        <end position="411"/>
    </location>
</feature>
<name>F4S6S0_MELLP</name>
<dbReference type="KEGG" id="mlr:MELLADRAFT_94181"/>
<dbReference type="PANTHER" id="PTHR12911:SF8">
    <property type="entry name" value="KLAROID PROTEIN-RELATED"/>
    <property type="match status" value="1"/>
</dbReference>
<dbReference type="Gene3D" id="2.60.120.260">
    <property type="entry name" value="Galactose-binding domain-like"/>
    <property type="match status" value="1"/>
</dbReference>
<keyword evidence="4 5" id="KW-0472">Membrane</keyword>
<dbReference type="GeneID" id="18936807"/>
<dbReference type="RefSeq" id="XP_007417087.1">
    <property type="nucleotide sequence ID" value="XM_007417025.1"/>
</dbReference>
<evidence type="ECO:0000313" key="8">
    <source>
        <dbReference type="Proteomes" id="UP000001072"/>
    </source>
</evidence>
<gene>
    <name evidence="7" type="ORF">MELLADRAFT_94181</name>
</gene>
<dbReference type="InterPro" id="IPR012919">
    <property type="entry name" value="SUN_dom"/>
</dbReference>
<dbReference type="GO" id="GO:0034993">
    <property type="term" value="C:meiotic nuclear membrane microtubule tethering complex"/>
    <property type="evidence" value="ECO:0007669"/>
    <property type="project" value="TreeGrafter"/>
</dbReference>
<dbReference type="PANTHER" id="PTHR12911">
    <property type="entry name" value="SAD1/UNC-84-LIKE PROTEIN-RELATED"/>
    <property type="match status" value="1"/>
</dbReference>
<accession>F4S6S0</accession>
<evidence type="ECO:0000256" key="3">
    <source>
        <dbReference type="ARBA" id="ARBA00022989"/>
    </source>
</evidence>
<reference evidence="8" key="1">
    <citation type="journal article" date="2011" name="Proc. Natl. Acad. Sci. U.S.A.">
        <title>Obligate biotrophy features unraveled by the genomic analysis of rust fungi.</title>
        <authorList>
            <person name="Duplessis S."/>
            <person name="Cuomo C.A."/>
            <person name="Lin Y.-C."/>
            <person name="Aerts A."/>
            <person name="Tisserant E."/>
            <person name="Veneault-Fourrey C."/>
            <person name="Joly D.L."/>
            <person name="Hacquard S."/>
            <person name="Amselem J."/>
            <person name="Cantarel B.L."/>
            <person name="Chiu R."/>
            <person name="Coutinho P.M."/>
            <person name="Feau N."/>
            <person name="Field M."/>
            <person name="Frey P."/>
            <person name="Gelhaye E."/>
            <person name="Goldberg J."/>
            <person name="Grabherr M.G."/>
            <person name="Kodira C.D."/>
            <person name="Kohler A."/>
            <person name="Kuees U."/>
            <person name="Lindquist E.A."/>
            <person name="Lucas S.M."/>
            <person name="Mago R."/>
            <person name="Mauceli E."/>
            <person name="Morin E."/>
            <person name="Murat C."/>
            <person name="Pangilinan J.L."/>
            <person name="Park R."/>
            <person name="Pearson M."/>
            <person name="Quesneville H."/>
            <person name="Rouhier N."/>
            <person name="Sakthikumar S."/>
            <person name="Salamov A.A."/>
            <person name="Schmutz J."/>
            <person name="Selles B."/>
            <person name="Shapiro H."/>
            <person name="Tanguay P."/>
            <person name="Tuskan G.A."/>
            <person name="Henrissat B."/>
            <person name="Van de Peer Y."/>
            <person name="Rouze P."/>
            <person name="Ellis J.G."/>
            <person name="Dodds P.N."/>
            <person name="Schein J.E."/>
            <person name="Zhong S."/>
            <person name="Hamelin R.C."/>
            <person name="Grigoriev I.V."/>
            <person name="Szabo L.J."/>
            <person name="Martin F."/>
        </authorList>
    </citation>
    <scope>NUCLEOTIDE SEQUENCE [LARGE SCALE GENOMIC DNA]</scope>
    <source>
        <strain evidence="8">98AG31 / pathotype 3-4-7</strain>
    </source>
</reference>
<dbReference type="VEuPathDB" id="FungiDB:MELLADRAFT_94181"/>
<dbReference type="InterPro" id="IPR045119">
    <property type="entry name" value="SUN1-5"/>
</dbReference>
<proteinExistence type="predicted"/>
<comment type="subcellular location">
    <subcellularLocation>
        <location evidence="1">Membrane</location>
    </subcellularLocation>
</comment>
<protein>
    <recommendedName>
        <fullName evidence="6">SUN domain-containing protein</fullName>
    </recommendedName>
</protein>
<dbReference type="AlphaFoldDB" id="F4S6S0"/>
<sequence length="411" mass="46281">MPDQRTNHRHSTSHIHIEEREIYQHSIGKKCGLVVKLLISRSIRQSYLIVLSAFVLWFFTSYSATLHITNKNLIELQAEFRSIREGDISGDNSMALKIMDEKLKELGNHVRRIQDPENLQPILNRLHMTEKKVDELETQVQHLQQVHDYWISAFSIVSHDLGLWDEITTLQVPGQFTPLSETPESTLKDSTHDKINNAMLNFRQFLQMIEHFKTIAQDALKTCTKDKDGRRDFAFIQTGGSVIAGLTSKSISLDRGVPAPLEGPRRWGTLFAPLSGLPSVTLPKIVLTGDGSIGACWAFNGSKGQLGIALSHPINIAGVTVEHIGKELAQDSIDAAPKDFELWGLVEDKDVNSEFFLFGAFYNTSKASIAQTFEFTPTKDVYNKVIFKINSNHGNQHHTCVYRVRIHGIIL</sequence>
<feature type="transmembrane region" description="Helical" evidence="5">
    <location>
        <begin position="46"/>
        <end position="64"/>
    </location>
</feature>
<dbReference type="eggNOG" id="KOG2687">
    <property type="taxonomic scope" value="Eukaryota"/>
</dbReference>
<dbReference type="InParanoid" id="F4S6S0"/>
<dbReference type="HOGENOM" id="CLU_681656_0_0_1"/>
<dbReference type="EMBL" id="GL883156">
    <property type="protein sequence ID" value="EGF99670.1"/>
    <property type="molecule type" value="Genomic_DNA"/>
</dbReference>
<evidence type="ECO:0000256" key="1">
    <source>
        <dbReference type="ARBA" id="ARBA00004370"/>
    </source>
</evidence>
<evidence type="ECO:0000256" key="4">
    <source>
        <dbReference type="ARBA" id="ARBA00023136"/>
    </source>
</evidence>
<organism evidence="8">
    <name type="scientific">Melampsora larici-populina (strain 98AG31 / pathotype 3-4-7)</name>
    <name type="common">Poplar leaf rust fungus</name>
    <dbReference type="NCBI Taxonomy" id="747676"/>
    <lineage>
        <taxon>Eukaryota</taxon>
        <taxon>Fungi</taxon>
        <taxon>Dikarya</taxon>
        <taxon>Basidiomycota</taxon>
        <taxon>Pucciniomycotina</taxon>
        <taxon>Pucciniomycetes</taxon>
        <taxon>Pucciniales</taxon>
        <taxon>Melampsoraceae</taxon>
        <taxon>Melampsora</taxon>
    </lineage>
</organism>
<dbReference type="FunCoup" id="F4S6S0">
    <property type="interactions" value="15"/>
</dbReference>
<dbReference type="GO" id="GO:0043495">
    <property type="term" value="F:protein-membrane adaptor activity"/>
    <property type="evidence" value="ECO:0007669"/>
    <property type="project" value="TreeGrafter"/>
</dbReference>
<evidence type="ECO:0000256" key="5">
    <source>
        <dbReference type="SAM" id="Phobius"/>
    </source>
</evidence>
<keyword evidence="8" id="KW-1185">Reference proteome</keyword>
<dbReference type="PROSITE" id="PS51469">
    <property type="entry name" value="SUN"/>
    <property type="match status" value="1"/>
</dbReference>
<dbReference type="Pfam" id="PF07738">
    <property type="entry name" value="Sad1_UNC"/>
    <property type="match status" value="1"/>
</dbReference>
<keyword evidence="3 5" id="KW-1133">Transmembrane helix</keyword>
<dbReference type="OrthoDB" id="342281at2759"/>
<dbReference type="Proteomes" id="UP000001072">
    <property type="component" value="Unassembled WGS sequence"/>
</dbReference>